<reference evidence="1" key="1">
    <citation type="submission" date="2020-08" db="EMBL/GenBank/DDBJ databases">
        <title>Multicomponent nature underlies the extraordinary mechanical properties of spider dragline silk.</title>
        <authorList>
            <person name="Kono N."/>
            <person name="Nakamura H."/>
            <person name="Mori M."/>
            <person name="Yoshida Y."/>
            <person name="Ohtoshi R."/>
            <person name="Malay A.D."/>
            <person name="Moran D.A.P."/>
            <person name="Tomita M."/>
            <person name="Numata K."/>
            <person name="Arakawa K."/>
        </authorList>
    </citation>
    <scope>NUCLEOTIDE SEQUENCE</scope>
</reference>
<sequence length="81" mass="9435">MSNTITILSRQKTKEEKRLFDILITSSLMTTTHFFNKCLPFAPVAIRRDDDFRFLGFSYYSTQTLYPLYGESLSNSNSTYT</sequence>
<gene>
    <name evidence="1" type="ORF">TNIN_9041</name>
</gene>
<dbReference type="EMBL" id="BMAV01021069">
    <property type="protein sequence ID" value="GFY74995.1"/>
    <property type="molecule type" value="Genomic_DNA"/>
</dbReference>
<accession>A0A8X6YL63</accession>
<dbReference type="AlphaFoldDB" id="A0A8X6YL63"/>
<organism evidence="1 2">
    <name type="scientific">Trichonephila inaurata madagascariensis</name>
    <dbReference type="NCBI Taxonomy" id="2747483"/>
    <lineage>
        <taxon>Eukaryota</taxon>
        <taxon>Metazoa</taxon>
        <taxon>Ecdysozoa</taxon>
        <taxon>Arthropoda</taxon>
        <taxon>Chelicerata</taxon>
        <taxon>Arachnida</taxon>
        <taxon>Araneae</taxon>
        <taxon>Araneomorphae</taxon>
        <taxon>Entelegynae</taxon>
        <taxon>Araneoidea</taxon>
        <taxon>Nephilidae</taxon>
        <taxon>Trichonephila</taxon>
        <taxon>Trichonephila inaurata</taxon>
    </lineage>
</organism>
<keyword evidence="2" id="KW-1185">Reference proteome</keyword>
<comment type="caution">
    <text evidence="1">The sequence shown here is derived from an EMBL/GenBank/DDBJ whole genome shotgun (WGS) entry which is preliminary data.</text>
</comment>
<evidence type="ECO:0000313" key="1">
    <source>
        <dbReference type="EMBL" id="GFY74995.1"/>
    </source>
</evidence>
<name>A0A8X6YL63_9ARAC</name>
<proteinExistence type="predicted"/>
<evidence type="ECO:0000313" key="2">
    <source>
        <dbReference type="Proteomes" id="UP000886998"/>
    </source>
</evidence>
<dbReference type="Proteomes" id="UP000886998">
    <property type="component" value="Unassembled WGS sequence"/>
</dbReference>
<protein>
    <submittedName>
        <fullName evidence="1">Uncharacterized protein</fullName>
    </submittedName>
</protein>